<keyword evidence="3" id="KW-1185">Reference proteome</keyword>
<organism evidence="2 3">
    <name type="scientific">Cephalotus follicularis</name>
    <name type="common">Albany pitcher plant</name>
    <dbReference type="NCBI Taxonomy" id="3775"/>
    <lineage>
        <taxon>Eukaryota</taxon>
        <taxon>Viridiplantae</taxon>
        <taxon>Streptophyta</taxon>
        <taxon>Embryophyta</taxon>
        <taxon>Tracheophyta</taxon>
        <taxon>Spermatophyta</taxon>
        <taxon>Magnoliopsida</taxon>
        <taxon>eudicotyledons</taxon>
        <taxon>Gunneridae</taxon>
        <taxon>Pentapetalae</taxon>
        <taxon>rosids</taxon>
        <taxon>fabids</taxon>
        <taxon>Oxalidales</taxon>
        <taxon>Cephalotaceae</taxon>
        <taxon>Cephalotus</taxon>
    </lineage>
</organism>
<evidence type="ECO:0000313" key="2">
    <source>
        <dbReference type="EMBL" id="GAV56775.1"/>
    </source>
</evidence>
<dbReference type="InParanoid" id="A0A1Q3AMC2"/>
<dbReference type="EMBL" id="BDDD01000006">
    <property type="protein sequence ID" value="GAV56775.1"/>
    <property type="molecule type" value="Genomic_DNA"/>
</dbReference>
<accession>A0A1Q3AMC2</accession>
<evidence type="ECO:0000256" key="1">
    <source>
        <dbReference type="SAM" id="MobiDB-lite"/>
    </source>
</evidence>
<protein>
    <submittedName>
        <fullName evidence="2">Uncharacterized protein</fullName>
    </submittedName>
</protein>
<dbReference type="Gene3D" id="1.25.40.10">
    <property type="entry name" value="Tetratricopeptide repeat domain"/>
    <property type="match status" value="1"/>
</dbReference>
<proteinExistence type="predicted"/>
<dbReference type="AlphaFoldDB" id="A0A1Q3AMC2"/>
<dbReference type="Proteomes" id="UP000187406">
    <property type="component" value="Unassembled WGS sequence"/>
</dbReference>
<evidence type="ECO:0000313" key="3">
    <source>
        <dbReference type="Proteomes" id="UP000187406"/>
    </source>
</evidence>
<name>A0A1Q3AMC2_CEPFO</name>
<dbReference type="PANTHER" id="PTHR26312">
    <property type="entry name" value="TETRATRICOPEPTIDE REPEAT PROTEIN 5"/>
    <property type="match status" value="1"/>
</dbReference>
<dbReference type="OrthoDB" id="1924189at2759"/>
<feature type="compositionally biased region" description="Gly residues" evidence="1">
    <location>
        <begin position="333"/>
        <end position="350"/>
    </location>
</feature>
<dbReference type="InterPro" id="IPR011990">
    <property type="entry name" value="TPR-like_helical_dom_sf"/>
</dbReference>
<sequence>MGLNFAPKILQSPKLTVPCFFLSNKQSYRNSSLLTGDSIRRNQALAYRLFCDSSLFASCKSGGHNLKAFCSASFNEFSNDELLKQIEELRQTFDIVDDDDDLDKGTKETPCSVSEVSVTSFRNKGESDIEIGSSMPFKLEFLEPNLLGIKPEPPDWPERNDIVRVSIERKANSLDIPLSLRLIKRKQKWQGGLVDAGDFTYCSVKKAFSSLVMIISELQSYALHMRESLYSEDLEEIMSRVQREMSASFVWLFQQIFSRTPTLMVYVMILLANFTVNSMADNVVIAATTSPSVSHETITLNTASSTEEKNQETSNLGSISFKELSVNSSSVGNNGGGGGRTVGPVGSGTEGGGRHISRFMPSIQYPNVDPDEILENFSRGNDELVEEEVALWHSVVEEASRMLGESKYKVLDHDIMQQLVSPVAVNLESDDYEDYYRIDLLYQMGVAEDPNNPLLLSNYAQFLYLVAHHHDRAEEGFKRAVEAEPPDAEAFSRYADFLWRVRNDLWGAEERYLEALAAEPNNPFHASKYATFLWSTGGEDTCFPLSGSNKNYYKTL</sequence>
<comment type="caution">
    <text evidence="2">The sequence shown here is derived from an EMBL/GenBank/DDBJ whole genome shotgun (WGS) entry which is preliminary data.</text>
</comment>
<dbReference type="PANTHER" id="PTHR26312:SF176">
    <property type="entry name" value="TETRATRICOPEPTIDE-LIKE HELICAL DOMAIN-CONTAINING PROTEIN-RELATED"/>
    <property type="match status" value="1"/>
</dbReference>
<reference evidence="3" key="1">
    <citation type="submission" date="2016-04" db="EMBL/GenBank/DDBJ databases">
        <title>Cephalotus genome sequencing.</title>
        <authorList>
            <person name="Fukushima K."/>
            <person name="Hasebe M."/>
            <person name="Fang X."/>
        </authorList>
    </citation>
    <scope>NUCLEOTIDE SEQUENCE [LARGE SCALE GENOMIC DNA]</scope>
    <source>
        <strain evidence="3">cv. St1</strain>
    </source>
</reference>
<dbReference type="SUPFAM" id="SSF48452">
    <property type="entry name" value="TPR-like"/>
    <property type="match status" value="1"/>
</dbReference>
<gene>
    <name evidence="2" type="ORF">CFOL_v3_00317</name>
</gene>
<feature type="region of interest" description="Disordered" evidence="1">
    <location>
        <begin position="330"/>
        <end position="350"/>
    </location>
</feature>